<dbReference type="RefSeq" id="WP_102244200.1">
    <property type="nucleotide sequence ID" value="NZ_CP025704.1"/>
</dbReference>
<gene>
    <name evidence="1" type="ORF">C0V70_12515</name>
</gene>
<dbReference type="EMBL" id="CP025704">
    <property type="protein sequence ID" value="AUN98909.1"/>
    <property type="molecule type" value="Genomic_DNA"/>
</dbReference>
<protein>
    <submittedName>
        <fullName evidence="1">Uncharacterized protein</fullName>
    </submittedName>
</protein>
<accession>A0A2K9NTQ8</accession>
<proteinExistence type="predicted"/>
<sequence>MKTLLTFALLFSMNSLYSKTNFHEARLLTKTEVSSLHSSVDRVLPKFVEFEKMINGEDSDSLYLVNGCSKDIIAFVKYYSVEGEWTESDFWQLSENQYAYIGETQNEFYYPGALSTDGTLVWGDIPIVFKGYDVFVSEMRITSDDWGDWYHTFTCDSLK</sequence>
<dbReference type="Proteomes" id="UP000235584">
    <property type="component" value="Chromosome"/>
</dbReference>
<keyword evidence="2" id="KW-1185">Reference proteome</keyword>
<dbReference type="OrthoDB" id="267336at2"/>
<name>A0A2K9NTQ8_BACTC</name>
<dbReference type="KEGG" id="bsto:C0V70_12515"/>
<reference evidence="1 2" key="1">
    <citation type="submission" date="2018-01" db="EMBL/GenBank/DDBJ databases">
        <title>Complete genome sequence of Bacteriovorax stolpii DSM12778.</title>
        <authorList>
            <person name="Tang B."/>
            <person name="Chang J."/>
        </authorList>
    </citation>
    <scope>NUCLEOTIDE SEQUENCE [LARGE SCALE GENOMIC DNA]</scope>
    <source>
        <strain evidence="1 2">DSM 12778</strain>
    </source>
</reference>
<evidence type="ECO:0000313" key="2">
    <source>
        <dbReference type="Proteomes" id="UP000235584"/>
    </source>
</evidence>
<evidence type="ECO:0000313" key="1">
    <source>
        <dbReference type="EMBL" id="AUN98909.1"/>
    </source>
</evidence>
<organism evidence="1 2">
    <name type="scientific">Bacteriovorax stolpii</name>
    <name type="common">Bdellovibrio stolpii</name>
    <dbReference type="NCBI Taxonomy" id="960"/>
    <lineage>
        <taxon>Bacteria</taxon>
        <taxon>Pseudomonadati</taxon>
        <taxon>Bdellovibrionota</taxon>
        <taxon>Bacteriovoracia</taxon>
        <taxon>Bacteriovoracales</taxon>
        <taxon>Bacteriovoracaceae</taxon>
        <taxon>Bacteriovorax</taxon>
    </lineage>
</organism>
<dbReference type="AlphaFoldDB" id="A0A2K9NTQ8"/>